<dbReference type="InterPro" id="IPR010982">
    <property type="entry name" value="Lambda_DNA-bd_dom_sf"/>
</dbReference>
<dbReference type="InterPro" id="IPR001387">
    <property type="entry name" value="Cro/C1-type_HTH"/>
</dbReference>
<gene>
    <name evidence="2" type="ORF">GUR47_13515</name>
</gene>
<protein>
    <submittedName>
        <fullName evidence="2">Helix-turn-helix transcriptional regulator</fullName>
    </submittedName>
</protein>
<dbReference type="SMART" id="SM00530">
    <property type="entry name" value="HTH_XRE"/>
    <property type="match status" value="1"/>
</dbReference>
<dbReference type="EMBL" id="JAAIFS010000002">
    <property type="protein sequence ID" value="NEV87676.1"/>
    <property type="molecule type" value="Genomic_DNA"/>
</dbReference>
<accession>A0A6B3QHV5</accession>
<organism evidence="2">
    <name type="scientific">Streptomyces tendae</name>
    <dbReference type="NCBI Taxonomy" id="1932"/>
    <lineage>
        <taxon>Bacteria</taxon>
        <taxon>Bacillati</taxon>
        <taxon>Actinomycetota</taxon>
        <taxon>Actinomycetes</taxon>
        <taxon>Kitasatosporales</taxon>
        <taxon>Streptomycetaceae</taxon>
        <taxon>Streptomyces</taxon>
    </lineage>
</organism>
<dbReference type="GO" id="GO:0003677">
    <property type="term" value="F:DNA binding"/>
    <property type="evidence" value="ECO:0007669"/>
    <property type="project" value="InterPro"/>
</dbReference>
<name>A0A6B3QHV5_STRTE</name>
<dbReference type="Pfam" id="PF13560">
    <property type="entry name" value="HTH_31"/>
    <property type="match status" value="1"/>
</dbReference>
<comment type="caution">
    <text evidence="2">The sequence shown here is derived from an EMBL/GenBank/DDBJ whole genome shotgun (WGS) entry which is preliminary data.</text>
</comment>
<dbReference type="CDD" id="cd00093">
    <property type="entry name" value="HTH_XRE"/>
    <property type="match status" value="1"/>
</dbReference>
<reference evidence="2" key="1">
    <citation type="journal article" date="2020" name="Microorganisms">
        <title>Isolation, Genomic and Metabolomic Characterization of Streptomyces tendae VITAKN with Quorum Sensing Inhibitory Activity from Southern India.</title>
        <authorList>
            <person name="Ishaque N.M."/>
            <person name="Burgsdorf I."/>
            <person name="Limlingan Malit J.J."/>
            <person name="Saha S."/>
            <person name="Teta R."/>
            <person name="Ewe D."/>
            <person name="Kannabiran K."/>
            <person name="Hrouzek P."/>
            <person name="Steindler L."/>
            <person name="Costantino V."/>
            <person name="Saurav K."/>
        </authorList>
    </citation>
    <scope>NUCLEOTIDE SEQUENCE</scope>
    <source>
        <strain evidence="2">VITAKN</strain>
    </source>
</reference>
<feature type="domain" description="HTH cro/C1-type" evidence="1">
    <location>
        <begin position="29"/>
        <end position="84"/>
    </location>
</feature>
<evidence type="ECO:0000313" key="2">
    <source>
        <dbReference type="EMBL" id="NEV87676.1"/>
    </source>
</evidence>
<dbReference type="AlphaFoldDB" id="A0A6B3QHV5"/>
<dbReference type="InterPro" id="IPR043917">
    <property type="entry name" value="DUF5753"/>
</dbReference>
<dbReference type="Pfam" id="PF19054">
    <property type="entry name" value="DUF5753"/>
    <property type="match status" value="1"/>
</dbReference>
<sequence length="284" mass="31152">MRTDNGGGGGTNGTEAELSDSLKTFGAVLKALREESGLTQEEFALRVRYSAAYVAKIEQGKRFPPADLPSRAEEVLGAVAVKVLAAAAKSLTRRAGLASWFRQWAGVEEEAISLYAYECRAVPGLLQPEEYARAVFARQLPPYTEEQIDHKVAARLERQTLVTERPNTAFTFIIEQAILERGVGGASVTGAVIDHLLNMGDRTNVEIQIMPLHQQDHCGVDGQLYMAETPGHQWFGYTEGHRSSSLIADPGEVSVLHQRYGKLRSQALDCRATVNLLERMRGAL</sequence>
<dbReference type="RefSeq" id="WP_164458551.1">
    <property type="nucleotide sequence ID" value="NZ_JAAIFS010000002.1"/>
</dbReference>
<dbReference type="PROSITE" id="PS50943">
    <property type="entry name" value="HTH_CROC1"/>
    <property type="match status" value="1"/>
</dbReference>
<dbReference type="SUPFAM" id="SSF47413">
    <property type="entry name" value="lambda repressor-like DNA-binding domains"/>
    <property type="match status" value="1"/>
</dbReference>
<evidence type="ECO:0000259" key="1">
    <source>
        <dbReference type="PROSITE" id="PS50943"/>
    </source>
</evidence>
<proteinExistence type="predicted"/>
<dbReference type="Gene3D" id="1.10.260.40">
    <property type="entry name" value="lambda repressor-like DNA-binding domains"/>
    <property type="match status" value="1"/>
</dbReference>